<dbReference type="SUPFAM" id="SSF56349">
    <property type="entry name" value="DNA breaking-rejoining enzymes"/>
    <property type="match status" value="1"/>
</dbReference>
<evidence type="ECO:0000313" key="3">
    <source>
        <dbReference type="Proteomes" id="UP000241436"/>
    </source>
</evidence>
<evidence type="ECO:0000313" key="2">
    <source>
        <dbReference type="EMBL" id="PTL34893.1"/>
    </source>
</evidence>
<dbReference type="Gene3D" id="1.10.443.10">
    <property type="entry name" value="Intergrase catalytic core"/>
    <property type="match status" value="1"/>
</dbReference>
<accession>A0A2T4TUU6</accession>
<name>A0A2T4TUU6_9BACT</name>
<dbReference type="GO" id="GO:0003677">
    <property type="term" value="F:DNA binding"/>
    <property type="evidence" value="ECO:0007669"/>
    <property type="project" value="InterPro"/>
</dbReference>
<dbReference type="InterPro" id="IPR011010">
    <property type="entry name" value="DNA_brk_join_enz"/>
</dbReference>
<keyword evidence="1" id="KW-0233">DNA recombination</keyword>
<dbReference type="GO" id="GO:0006310">
    <property type="term" value="P:DNA recombination"/>
    <property type="evidence" value="ECO:0007669"/>
    <property type="project" value="UniProtKB-KW"/>
</dbReference>
<comment type="caution">
    <text evidence="2">The sequence shown here is derived from an EMBL/GenBank/DDBJ whole genome shotgun (WGS) entry which is preliminary data.</text>
</comment>
<keyword evidence="3" id="KW-1185">Reference proteome</keyword>
<dbReference type="InterPro" id="IPR013762">
    <property type="entry name" value="Integrase-like_cat_sf"/>
</dbReference>
<dbReference type="EMBL" id="NVQC01000039">
    <property type="protein sequence ID" value="PTL34893.1"/>
    <property type="molecule type" value="Genomic_DNA"/>
</dbReference>
<organism evidence="2 3">
    <name type="scientific">Candidatus Methylomirabilis limnetica</name>
    <dbReference type="NCBI Taxonomy" id="2033718"/>
    <lineage>
        <taxon>Bacteria</taxon>
        <taxon>Candidatus Methylomirabilota</taxon>
        <taxon>Candidatus Methylomirabilia</taxon>
        <taxon>Candidatus Methylomirabilales</taxon>
        <taxon>Candidatus Methylomirabilaceae</taxon>
        <taxon>Candidatus Methylomirabilis</taxon>
    </lineage>
</organism>
<sequence>MRFHGLRHTFTSLFLADGESLVYVKDQLSHHSIQITVDTCGYLIPGSNRAAINRLDAAPARTHATRRHF</sequence>
<reference evidence="2 3" key="1">
    <citation type="submission" date="2017-09" db="EMBL/GenBank/DDBJ databases">
        <title>Bloom of a denitrifying methanotroph, Candidatus Methylomirabilis limnetica, in a deep stratified lake.</title>
        <authorList>
            <person name="Graf J.S."/>
            <person name="Marchant H.K."/>
            <person name="Tienken D."/>
            <person name="Hach P.F."/>
            <person name="Brand A."/>
            <person name="Schubert C.J."/>
            <person name="Kuypers M.M."/>
            <person name="Milucka J."/>
        </authorList>
    </citation>
    <scope>NUCLEOTIDE SEQUENCE [LARGE SCALE GENOMIC DNA]</scope>
    <source>
        <strain evidence="2 3">Zug</strain>
    </source>
</reference>
<protein>
    <submittedName>
        <fullName evidence="2">Integrase</fullName>
    </submittedName>
</protein>
<dbReference type="GO" id="GO:0015074">
    <property type="term" value="P:DNA integration"/>
    <property type="evidence" value="ECO:0007669"/>
    <property type="project" value="InterPro"/>
</dbReference>
<dbReference type="Proteomes" id="UP000241436">
    <property type="component" value="Unassembled WGS sequence"/>
</dbReference>
<dbReference type="AlphaFoldDB" id="A0A2T4TUU6"/>
<proteinExistence type="predicted"/>
<evidence type="ECO:0000256" key="1">
    <source>
        <dbReference type="ARBA" id="ARBA00023172"/>
    </source>
</evidence>
<gene>
    <name evidence="2" type="ORF">CLG94_12620</name>
</gene>
<dbReference type="OrthoDB" id="9785687at2"/>
<reference evidence="3" key="2">
    <citation type="journal article" date="2018" name="Environ. Microbiol.">
        <title>Bloom of a denitrifying methanotroph, 'Candidatus Methylomirabilis limnetica', in a deep stratified lake.</title>
        <authorList>
            <person name="Graf J.S."/>
            <person name="Mayr M.J."/>
            <person name="Marchant H.K."/>
            <person name="Tienken D."/>
            <person name="Hach P.F."/>
            <person name="Brand A."/>
            <person name="Schubert C.J."/>
            <person name="Kuypers M.M."/>
            <person name="Milucka J."/>
        </authorList>
    </citation>
    <scope>NUCLEOTIDE SEQUENCE [LARGE SCALE GENOMIC DNA]</scope>
    <source>
        <strain evidence="3">Zug</strain>
    </source>
</reference>